<protein>
    <submittedName>
        <fullName evidence="12">Energy transducer TonB</fullName>
    </submittedName>
</protein>
<evidence type="ECO:0000259" key="11">
    <source>
        <dbReference type="PROSITE" id="PS52015"/>
    </source>
</evidence>
<keyword evidence="10" id="KW-0732">Signal</keyword>
<dbReference type="EMBL" id="JAUQSX010000009">
    <property type="protein sequence ID" value="MDO7848054.1"/>
    <property type="molecule type" value="Genomic_DNA"/>
</dbReference>
<feature type="chain" id="PRO_5046470461" evidence="10">
    <location>
        <begin position="23"/>
        <end position="424"/>
    </location>
</feature>
<dbReference type="InterPro" id="IPR046732">
    <property type="entry name" value="DUF6624"/>
</dbReference>
<evidence type="ECO:0000256" key="8">
    <source>
        <dbReference type="ARBA" id="ARBA00022989"/>
    </source>
</evidence>
<keyword evidence="6" id="KW-0812">Transmembrane</keyword>
<evidence type="ECO:0000256" key="3">
    <source>
        <dbReference type="ARBA" id="ARBA00022448"/>
    </source>
</evidence>
<dbReference type="Pfam" id="PF20329">
    <property type="entry name" value="DUF6624"/>
    <property type="match status" value="1"/>
</dbReference>
<evidence type="ECO:0000256" key="6">
    <source>
        <dbReference type="ARBA" id="ARBA00022692"/>
    </source>
</evidence>
<reference evidence="12" key="1">
    <citation type="submission" date="2023-07" db="EMBL/GenBank/DDBJ databases">
        <authorList>
            <person name="Kim M.K."/>
        </authorList>
    </citation>
    <scope>NUCLEOTIDE SEQUENCE</scope>
    <source>
        <strain evidence="12">M29</strain>
    </source>
</reference>
<sequence length="424" mass="46944">MRHPLVATLLALVIGHTNPPAAAAQAGPDALAPARRHLLHQEYAAASAGYQQGLKQAGGKPRDYYQAAQAAARNREPQRALAWLTQAVAKGYFSAEQLQAEEDFASLASQPAWPRLLAQARTRQQQHEAPFDPALVALLRKIQFQDQQYRLEAEVAERKYGINAPQIAEAMRRQSPIDVRLGRQVDSLITRYGYPGRSLVGEYQKSAAFLVLQHDPDEKYLPLLTAAADKKELAWSSVAIFVDRIKKGRGEPQVYGSQFQGEVDGHYQLQPIEDEPNVNVRRARVGLDPLEEYLQRWGIAYQVPTATHNPNAPTLYAPSAAPPVAAASERPSVELIGDYEALKAQLRYPAAAQARQVRGKVTLQMRIDPAGVPQDVAVVRGLGYGCDEEALRVMRAARYRNEAGQDHEIRVSLPFPYEPGQEEK</sequence>
<keyword evidence="7" id="KW-0653">Protein transport</keyword>
<dbReference type="Proteomes" id="UP001167796">
    <property type="component" value="Unassembled WGS sequence"/>
</dbReference>
<keyword evidence="3" id="KW-0813">Transport</keyword>
<dbReference type="RefSeq" id="WP_305012736.1">
    <property type="nucleotide sequence ID" value="NZ_JAUQSX010000009.1"/>
</dbReference>
<evidence type="ECO:0000256" key="10">
    <source>
        <dbReference type="SAM" id="SignalP"/>
    </source>
</evidence>
<comment type="subcellular location">
    <subcellularLocation>
        <location evidence="1">Cell inner membrane</location>
        <topology evidence="1">Single-pass membrane protein</topology>
        <orientation evidence="1">Periplasmic side</orientation>
    </subcellularLocation>
</comment>
<keyword evidence="4" id="KW-1003">Cell membrane</keyword>
<keyword evidence="8" id="KW-1133">Transmembrane helix</keyword>
<dbReference type="InterPro" id="IPR006260">
    <property type="entry name" value="TonB/TolA_C"/>
</dbReference>
<dbReference type="InterPro" id="IPR037682">
    <property type="entry name" value="TonB_C"/>
</dbReference>
<dbReference type="PANTHER" id="PTHR33446">
    <property type="entry name" value="PROTEIN TONB-RELATED"/>
    <property type="match status" value="1"/>
</dbReference>
<keyword evidence="9" id="KW-0472">Membrane</keyword>
<proteinExistence type="inferred from homology"/>
<dbReference type="Pfam" id="PF03544">
    <property type="entry name" value="TonB_C"/>
    <property type="match status" value="1"/>
</dbReference>
<accession>A0ABT9ADX5</accession>
<comment type="similarity">
    <text evidence="2">Belongs to the TonB family.</text>
</comment>
<comment type="caution">
    <text evidence="12">The sequence shown here is derived from an EMBL/GenBank/DDBJ whole genome shotgun (WGS) entry which is preliminary data.</text>
</comment>
<organism evidence="12 13">
    <name type="scientific">Hymenobacter mellowenesis</name>
    <dbReference type="NCBI Taxonomy" id="3063995"/>
    <lineage>
        <taxon>Bacteria</taxon>
        <taxon>Pseudomonadati</taxon>
        <taxon>Bacteroidota</taxon>
        <taxon>Cytophagia</taxon>
        <taxon>Cytophagales</taxon>
        <taxon>Hymenobacteraceae</taxon>
        <taxon>Hymenobacter</taxon>
    </lineage>
</organism>
<dbReference type="PROSITE" id="PS52015">
    <property type="entry name" value="TONB_CTD"/>
    <property type="match status" value="1"/>
</dbReference>
<evidence type="ECO:0000256" key="5">
    <source>
        <dbReference type="ARBA" id="ARBA00022519"/>
    </source>
</evidence>
<evidence type="ECO:0000256" key="7">
    <source>
        <dbReference type="ARBA" id="ARBA00022927"/>
    </source>
</evidence>
<feature type="signal peptide" evidence="10">
    <location>
        <begin position="1"/>
        <end position="22"/>
    </location>
</feature>
<evidence type="ECO:0000313" key="12">
    <source>
        <dbReference type="EMBL" id="MDO7848054.1"/>
    </source>
</evidence>
<evidence type="ECO:0000256" key="1">
    <source>
        <dbReference type="ARBA" id="ARBA00004383"/>
    </source>
</evidence>
<dbReference type="SUPFAM" id="SSF74653">
    <property type="entry name" value="TolA/TonB C-terminal domain"/>
    <property type="match status" value="1"/>
</dbReference>
<evidence type="ECO:0000256" key="9">
    <source>
        <dbReference type="ARBA" id="ARBA00023136"/>
    </source>
</evidence>
<evidence type="ECO:0000256" key="2">
    <source>
        <dbReference type="ARBA" id="ARBA00006555"/>
    </source>
</evidence>
<keyword evidence="13" id="KW-1185">Reference proteome</keyword>
<feature type="domain" description="TonB C-terminal" evidence="11">
    <location>
        <begin position="333"/>
        <end position="424"/>
    </location>
</feature>
<dbReference type="NCBIfam" id="NF047558">
    <property type="entry name" value="TPR_END_plus"/>
    <property type="match status" value="1"/>
</dbReference>
<gene>
    <name evidence="12" type="ORF">Q5H92_16940</name>
</gene>
<dbReference type="Gene3D" id="3.30.1150.10">
    <property type="match status" value="1"/>
</dbReference>
<dbReference type="NCBIfam" id="TIGR01352">
    <property type="entry name" value="tonB_Cterm"/>
    <property type="match status" value="1"/>
</dbReference>
<keyword evidence="5" id="KW-0997">Cell inner membrane</keyword>
<evidence type="ECO:0000313" key="13">
    <source>
        <dbReference type="Proteomes" id="UP001167796"/>
    </source>
</evidence>
<name>A0ABT9ADX5_9BACT</name>
<dbReference type="InterPro" id="IPR051045">
    <property type="entry name" value="TonB-dependent_transducer"/>
</dbReference>
<evidence type="ECO:0000256" key="4">
    <source>
        <dbReference type="ARBA" id="ARBA00022475"/>
    </source>
</evidence>
<dbReference type="PANTHER" id="PTHR33446:SF2">
    <property type="entry name" value="PROTEIN TONB"/>
    <property type="match status" value="1"/>
</dbReference>